<dbReference type="RefSeq" id="WP_035969917.1">
    <property type="nucleotide sequence ID" value="NZ_BMEG01000003.1"/>
</dbReference>
<protein>
    <submittedName>
        <fullName evidence="2">Uncharacterized protein</fullName>
    </submittedName>
</protein>
<reference evidence="1" key="4">
    <citation type="submission" date="2024-05" db="EMBL/GenBank/DDBJ databases">
        <authorList>
            <person name="Sun Q."/>
            <person name="Zhou Y."/>
        </authorList>
    </citation>
    <scope>NUCLEOTIDE SEQUENCE</scope>
    <source>
        <strain evidence="1">CGMCC 1.11013</strain>
    </source>
</reference>
<reference evidence="1" key="1">
    <citation type="journal article" date="2014" name="Int. J. Syst. Evol. Microbiol.">
        <title>Complete genome of a new Firmicutes species belonging to the dominant human colonic microbiota ('Ruminococcus bicirculans') reveals two chromosomes and a selective capacity to utilize plant glucans.</title>
        <authorList>
            <consortium name="NISC Comparative Sequencing Program"/>
            <person name="Wegmann U."/>
            <person name="Louis P."/>
            <person name="Goesmann A."/>
            <person name="Henrissat B."/>
            <person name="Duncan S.H."/>
            <person name="Flint H.J."/>
        </authorList>
    </citation>
    <scope>NUCLEOTIDE SEQUENCE</scope>
    <source>
        <strain evidence="1">CGMCC 1.11013</strain>
    </source>
</reference>
<evidence type="ECO:0000313" key="3">
    <source>
        <dbReference type="Proteomes" id="UP000027439"/>
    </source>
</evidence>
<organism evidence="2 3">
    <name type="scientific">Caballeronia grimmiae</name>
    <dbReference type="NCBI Taxonomy" id="1071679"/>
    <lineage>
        <taxon>Bacteria</taxon>
        <taxon>Pseudomonadati</taxon>
        <taxon>Pseudomonadota</taxon>
        <taxon>Betaproteobacteria</taxon>
        <taxon>Burkholderiales</taxon>
        <taxon>Burkholderiaceae</taxon>
        <taxon>Caballeronia</taxon>
    </lineage>
</organism>
<keyword evidence="4" id="KW-1185">Reference proteome</keyword>
<sequence>MSQELEVLTGKLHGLTAAISVIAAALPQSASVDVQETLRDMIGETASADLPQAALTSMHATLTHVIESMEIGLRR</sequence>
<evidence type="ECO:0000313" key="2">
    <source>
        <dbReference type="EMBL" id="KDR27210.1"/>
    </source>
</evidence>
<reference evidence="4" key="3">
    <citation type="journal article" date="2019" name="Int. J. Syst. Evol. Microbiol.">
        <title>The Global Catalogue of Microorganisms (GCM) 10K type strain sequencing project: providing services to taxonomists for standard genome sequencing and annotation.</title>
        <authorList>
            <consortium name="The Broad Institute Genomics Platform"/>
            <consortium name="The Broad Institute Genome Sequencing Center for Infectious Disease"/>
            <person name="Wu L."/>
            <person name="Ma J."/>
        </authorList>
    </citation>
    <scope>NUCLEOTIDE SEQUENCE [LARGE SCALE GENOMIC DNA]</scope>
    <source>
        <strain evidence="4">CGMCC 1.11013</strain>
    </source>
</reference>
<evidence type="ECO:0000313" key="1">
    <source>
        <dbReference type="EMBL" id="GGD69922.1"/>
    </source>
</evidence>
<dbReference type="EMBL" id="JFHE01000045">
    <property type="protein sequence ID" value="KDR27210.1"/>
    <property type="molecule type" value="Genomic_DNA"/>
</dbReference>
<name>A0A069NFW4_9BURK</name>
<gene>
    <name evidence="2" type="ORF">BG57_23525</name>
    <name evidence="1" type="ORF">GCM10010985_25530</name>
</gene>
<dbReference type="EMBL" id="BMEG01000003">
    <property type="protein sequence ID" value="GGD69922.1"/>
    <property type="molecule type" value="Genomic_DNA"/>
</dbReference>
<evidence type="ECO:0000313" key="4">
    <source>
        <dbReference type="Proteomes" id="UP000597138"/>
    </source>
</evidence>
<reference evidence="2 3" key="2">
    <citation type="submission" date="2014-03" db="EMBL/GenBank/DDBJ databases">
        <title>Draft Genome Sequences of Four Burkholderia Strains.</title>
        <authorList>
            <person name="Liu X.Y."/>
            <person name="Li C.X."/>
            <person name="Xu J.H."/>
        </authorList>
    </citation>
    <scope>NUCLEOTIDE SEQUENCE [LARGE SCALE GENOMIC DNA]</scope>
    <source>
        <strain evidence="2 3">R27</strain>
    </source>
</reference>
<dbReference type="Proteomes" id="UP000597138">
    <property type="component" value="Unassembled WGS sequence"/>
</dbReference>
<proteinExistence type="predicted"/>
<dbReference type="AlphaFoldDB" id="A0A069NFW4"/>
<dbReference type="Proteomes" id="UP000027439">
    <property type="component" value="Unassembled WGS sequence"/>
</dbReference>
<accession>A0A069NFW4</accession>
<dbReference type="eggNOG" id="ENOG50317I5">
    <property type="taxonomic scope" value="Bacteria"/>
</dbReference>
<dbReference type="OrthoDB" id="9133283at2"/>
<comment type="caution">
    <text evidence="2">The sequence shown here is derived from an EMBL/GenBank/DDBJ whole genome shotgun (WGS) entry which is preliminary data.</text>
</comment>